<reference evidence="3" key="1">
    <citation type="journal article" date="2020" name="Stud. Mycol.">
        <title>101 Dothideomycetes genomes: a test case for predicting lifestyles and emergence of pathogens.</title>
        <authorList>
            <person name="Haridas S."/>
            <person name="Albert R."/>
            <person name="Binder M."/>
            <person name="Bloem J."/>
            <person name="Labutti K."/>
            <person name="Salamov A."/>
            <person name="Andreopoulos B."/>
            <person name="Baker S."/>
            <person name="Barry K."/>
            <person name="Bills G."/>
            <person name="Bluhm B."/>
            <person name="Cannon C."/>
            <person name="Castanera R."/>
            <person name="Culley D."/>
            <person name="Daum C."/>
            <person name="Ezra D."/>
            <person name="Gonzalez J."/>
            <person name="Henrissat B."/>
            <person name="Kuo A."/>
            <person name="Liang C."/>
            <person name="Lipzen A."/>
            <person name="Lutzoni F."/>
            <person name="Magnuson J."/>
            <person name="Mondo S."/>
            <person name="Nolan M."/>
            <person name="Ohm R."/>
            <person name="Pangilinan J."/>
            <person name="Park H.-J."/>
            <person name="Ramirez L."/>
            <person name="Alfaro M."/>
            <person name="Sun H."/>
            <person name="Tritt A."/>
            <person name="Yoshinaga Y."/>
            <person name="Zwiers L.-H."/>
            <person name="Turgeon B."/>
            <person name="Goodwin S."/>
            <person name="Spatafora J."/>
            <person name="Crous P."/>
            <person name="Grigoriev I."/>
        </authorList>
    </citation>
    <scope>NUCLEOTIDE SEQUENCE</scope>
    <source>
        <strain evidence="3">CBS 123094</strain>
    </source>
</reference>
<feature type="transmembrane region" description="Helical" evidence="2">
    <location>
        <begin position="195"/>
        <end position="218"/>
    </location>
</feature>
<dbReference type="InterPro" id="IPR021840">
    <property type="entry name" value="DUF3433"/>
</dbReference>
<evidence type="ECO:0000313" key="3">
    <source>
        <dbReference type="EMBL" id="KAF1997720.1"/>
    </source>
</evidence>
<dbReference type="Proteomes" id="UP000799779">
    <property type="component" value="Unassembled WGS sequence"/>
</dbReference>
<evidence type="ECO:0000256" key="1">
    <source>
        <dbReference type="SAM" id="MobiDB-lite"/>
    </source>
</evidence>
<feature type="compositionally biased region" description="Pro residues" evidence="1">
    <location>
        <begin position="666"/>
        <end position="678"/>
    </location>
</feature>
<name>A0A6A5W6Z7_9PLEO</name>
<evidence type="ECO:0000313" key="4">
    <source>
        <dbReference type="Proteomes" id="UP000799779"/>
    </source>
</evidence>
<evidence type="ECO:0000256" key="2">
    <source>
        <dbReference type="SAM" id="Phobius"/>
    </source>
</evidence>
<dbReference type="Pfam" id="PF11915">
    <property type="entry name" value="DUF3433"/>
    <property type="match status" value="1"/>
</dbReference>
<dbReference type="PANTHER" id="PTHR37544:SF3">
    <property type="entry name" value="SPRAY"/>
    <property type="match status" value="1"/>
</dbReference>
<feature type="region of interest" description="Disordered" evidence="1">
    <location>
        <begin position="659"/>
        <end position="686"/>
    </location>
</feature>
<dbReference type="OrthoDB" id="3057599at2759"/>
<proteinExistence type="predicted"/>
<protein>
    <submittedName>
        <fullName evidence="3">Uncharacterized protein</fullName>
    </submittedName>
</protein>
<keyword evidence="4" id="KW-1185">Reference proteome</keyword>
<feature type="transmembrane region" description="Helical" evidence="2">
    <location>
        <begin position="57"/>
        <end position="79"/>
    </location>
</feature>
<feature type="transmembrane region" description="Helical" evidence="2">
    <location>
        <begin position="156"/>
        <end position="175"/>
    </location>
</feature>
<gene>
    <name evidence="3" type="ORF">P154DRAFT_524588</name>
</gene>
<feature type="transmembrane region" description="Helical" evidence="2">
    <location>
        <begin position="395"/>
        <end position="417"/>
    </location>
</feature>
<feature type="transmembrane region" description="Helical" evidence="2">
    <location>
        <begin position="363"/>
        <end position="383"/>
    </location>
</feature>
<feature type="transmembrane region" description="Helical" evidence="2">
    <location>
        <begin position="91"/>
        <end position="109"/>
    </location>
</feature>
<feature type="transmembrane region" description="Helical" evidence="2">
    <location>
        <begin position="506"/>
        <end position="526"/>
    </location>
</feature>
<dbReference type="AlphaFoldDB" id="A0A6A5W6Z7"/>
<feature type="compositionally biased region" description="Polar residues" evidence="1">
    <location>
        <begin position="14"/>
        <end position="25"/>
    </location>
</feature>
<accession>A0A6A5W6Z7</accession>
<keyword evidence="2" id="KW-0472">Membrane</keyword>
<dbReference type="PANTHER" id="PTHR37544">
    <property type="entry name" value="SPRAY-RELATED"/>
    <property type="match status" value="1"/>
</dbReference>
<sequence>MSDMELRKRRVRNDSTVQSSGTSVPGDSVYKLTSISEEEASRLGLDELDFMPTMLRAWALGAVMVFNLIVLALLLYLWLRGSLEFTNPWGYLIVQIVPPIIGTITASLWRSIAVNISRVMPYILAASPSGAILGKSILGSYFPGLSLRNALQTRNGLLVFVWILDFLSATLLSFKASLLNTYDYRSFIQVIVTPWSLYALIGVYIFMVVVLIWLIIFLQRNTHTGLRWDPVSLADHVALFRKSDFLQRFEGTDIADRDSMMERLWSDRIKLGYWRVTRPSQPERVEIWHGFAKFEKKEPVLKGKGAAKSQSKTSHQVNRVQTTSVQATCRPTEQPIETKEYSTIQVSKTRYYDIAFNLEHKAAYAWMVFTVLLIALLITALALGMADGIETSISYGWSTVVFQVIITFMTIMYTWFWQDVDTFTRTMQPFRRMYKPLPASENLLLEYSCLPPGVVTYVAFQNEHWKVAWTSIISLLQRLLPILCGASTTVVPAANDGRIIYASKPLFITMIIWLSCYFFLIPYEVFSDGVLKHLPRGYSSIADLVSWIYASKILRAEAGEPFDVPVEKPRNERWYMETRLRLKENEDGKDFHKYCFGLYESVDHPGIYCMGFDVVPNARDVPPPTKKGEDVEVGEGMVKMLAPKDLVHVLDSEKEHWTNTKEIVFRPPPQQEGGPPPGSETQAGAF</sequence>
<keyword evidence="2" id="KW-1133">Transmembrane helix</keyword>
<dbReference type="EMBL" id="ML977610">
    <property type="protein sequence ID" value="KAF1997720.1"/>
    <property type="molecule type" value="Genomic_DNA"/>
</dbReference>
<feature type="region of interest" description="Disordered" evidence="1">
    <location>
        <begin position="1"/>
        <end position="25"/>
    </location>
</feature>
<organism evidence="3 4">
    <name type="scientific">Amniculicola lignicola CBS 123094</name>
    <dbReference type="NCBI Taxonomy" id="1392246"/>
    <lineage>
        <taxon>Eukaryota</taxon>
        <taxon>Fungi</taxon>
        <taxon>Dikarya</taxon>
        <taxon>Ascomycota</taxon>
        <taxon>Pezizomycotina</taxon>
        <taxon>Dothideomycetes</taxon>
        <taxon>Pleosporomycetidae</taxon>
        <taxon>Pleosporales</taxon>
        <taxon>Amniculicolaceae</taxon>
        <taxon>Amniculicola</taxon>
    </lineage>
</organism>
<keyword evidence="2" id="KW-0812">Transmembrane</keyword>